<keyword evidence="6" id="KW-1185">Reference proteome</keyword>
<organism evidence="5 6">
    <name type="scientific">Runella rosea</name>
    <dbReference type="NCBI Taxonomy" id="2259595"/>
    <lineage>
        <taxon>Bacteria</taxon>
        <taxon>Pseudomonadati</taxon>
        <taxon>Bacteroidota</taxon>
        <taxon>Cytophagia</taxon>
        <taxon>Cytophagales</taxon>
        <taxon>Spirosomataceae</taxon>
        <taxon>Runella</taxon>
    </lineage>
</organism>
<dbReference type="InterPro" id="IPR002547">
    <property type="entry name" value="tRNA-bd_dom"/>
</dbReference>
<evidence type="ECO:0000256" key="3">
    <source>
        <dbReference type="PROSITE-ProRule" id="PRU00209"/>
    </source>
</evidence>
<evidence type="ECO:0000313" key="6">
    <source>
        <dbReference type="Proteomes" id="UP000251993"/>
    </source>
</evidence>
<dbReference type="InterPro" id="IPR008231">
    <property type="entry name" value="CsaA"/>
</dbReference>
<dbReference type="NCBIfam" id="TIGR02222">
    <property type="entry name" value="chap_CsaA"/>
    <property type="match status" value="1"/>
</dbReference>
<keyword evidence="2 3" id="KW-0694">RNA-binding</keyword>
<evidence type="ECO:0000313" key="5">
    <source>
        <dbReference type="EMBL" id="AXE16361.1"/>
    </source>
</evidence>
<dbReference type="GO" id="GO:0000049">
    <property type="term" value="F:tRNA binding"/>
    <property type="evidence" value="ECO:0007669"/>
    <property type="project" value="UniProtKB-UniRule"/>
</dbReference>
<evidence type="ECO:0000256" key="2">
    <source>
        <dbReference type="ARBA" id="ARBA00022884"/>
    </source>
</evidence>
<dbReference type="Gene3D" id="2.40.50.140">
    <property type="entry name" value="Nucleic acid-binding proteins"/>
    <property type="match status" value="1"/>
</dbReference>
<dbReference type="EMBL" id="CP030850">
    <property type="protein sequence ID" value="AXE16361.1"/>
    <property type="molecule type" value="Genomic_DNA"/>
</dbReference>
<reference evidence="5 6" key="1">
    <citation type="submission" date="2018-07" db="EMBL/GenBank/DDBJ databases">
        <title>Genome sequencing of Runella.</title>
        <authorList>
            <person name="Baek M.-G."/>
            <person name="Yi H."/>
        </authorList>
    </citation>
    <scope>NUCLEOTIDE SEQUENCE [LARGE SCALE GENOMIC DNA]</scope>
    <source>
        <strain evidence="5 6">HYN0085</strain>
    </source>
</reference>
<name>A0A344TCJ0_9BACT</name>
<dbReference type="CDD" id="cd02798">
    <property type="entry name" value="tRNA_bind_CsaA"/>
    <property type="match status" value="1"/>
</dbReference>
<keyword evidence="1 3" id="KW-0820">tRNA-binding</keyword>
<dbReference type="Proteomes" id="UP000251993">
    <property type="component" value="Chromosome"/>
</dbReference>
<dbReference type="PANTHER" id="PTHR11586:SF37">
    <property type="entry name" value="TRNA-BINDING DOMAIN-CONTAINING PROTEIN"/>
    <property type="match status" value="1"/>
</dbReference>
<dbReference type="Pfam" id="PF01588">
    <property type="entry name" value="tRNA_bind"/>
    <property type="match status" value="1"/>
</dbReference>
<dbReference type="KEGG" id="run:DR864_00785"/>
<dbReference type="InterPro" id="IPR051270">
    <property type="entry name" value="Tyrosine-tRNA_ligase_regulator"/>
</dbReference>
<evidence type="ECO:0000259" key="4">
    <source>
        <dbReference type="PROSITE" id="PS50886"/>
    </source>
</evidence>
<dbReference type="FunFam" id="2.40.50.140:FF:000165">
    <property type="entry name" value="Chaperone CsaA"/>
    <property type="match status" value="1"/>
</dbReference>
<dbReference type="OrthoDB" id="9794564at2"/>
<dbReference type="AlphaFoldDB" id="A0A344TCJ0"/>
<dbReference type="SUPFAM" id="SSF50249">
    <property type="entry name" value="Nucleic acid-binding proteins"/>
    <property type="match status" value="1"/>
</dbReference>
<accession>A0A344TCJ0</accession>
<sequence length="111" mass="12481">MSINWQDFEKVELRAGTIVQVEDFPKARKPAFKLWVDLGDEIGIKRSSAQLTKLYSKEQLLHRQVICVTNFPVKQVADFLSEVLVTGFVLPDGEVVLSAPERNVPNGTRLA</sequence>
<gene>
    <name evidence="5" type="ORF">DR864_00785</name>
</gene>
<proteinExistence type="predicted"/>
<dbReference type="InterPro" id="IPR012340">
    <property type="entry name" value="NA-bd_OB-fold"/>
</dbReference>
<feature type="domain" description="TRNA-binding" evidence="4">
    <location>
        <begin position="7"/>
        <end position="111"/>
    </location>
</feature>
<dbReference type="PROSITE" id="PS50886">
    <property type="entry name" value="TRBD"/>
    <property type="match status" value="1"/>
</dbReference>
<dbReference type="PANTHER" id="PTHR11586">
    <property type="entry name" value="TRNA-AMINOACYLATION COFACTOR ARC1 FAMILY MEMBER"/>
    <property type="match status" value="1"/>
</dbReference>
<evidence type="ECO:0000256" key="1">
    <source>
        <dbReference type="ARBA" id="ARBA00022555"/>
    </source>
</evidence>
<dbReference type="NCBIfam" id="NF007495">
    <property type="entry name" value="PRK10089.1-4"/>
    <property type="match status" value="1"/>
</dbReference>
<dbReference type="RefSeq" id="WP_114065148.1">
    <property type="nucleotide sequence ID" value="NZ_CP030850.1"/>
</dbReference>
<protein>
    <submittedName>
        <fullName evidence="5">tRNA-binding protein</fullName>
    </submittedName>
</protein>
<dbReference type="NCBIfam" id="NF007494">
    <property type="entry name" value="PRK10089.1-3"/>
    <property type="match status" value="1"/>
</dbReference>